<feature type="transmembrane region" description="Helical" evidence="6">
    <location>
        <begin position="208"/>
        <end position="231"/>
    </location>
</feature>
<name>A0A2R6PJA9_9APHY</name>
<evidence type="ECO:0000256" key="5">
    <source>
        <dbReference type="SAM" id="MobiDB-lite"/>
    </source>
</evidence>
<feature type="compositionally biased region" description="Polar residues" evidence="5">
    <location>
        <begin position="186"/>
        <end position="204"/>
    </location>
</feature>
<organism evidence="7 8">
    <name type="scientific">Hermanssonia centrifuga</name>
    <dbReference type="NCBI Taxonomy" id="98765"/>
    <lineage>
        <taxon>Eukaryota</taxon>
        <taxon>Fungi</taxon>
        <taxon>Dikarya</taxon>
        <taxon>Basidiomycota</taxon>
        <taxon>Agaricomycotina</taxon>
        <taxon>Agaricomycetes</taxon>
        <taxon>Polyporales</taxon>
        <taxon>Meruliaceae</taxon>
        <taxon>Hermanssonia</taxon>
    </lineage>
</organism>
<comment type="caution">
    <text evidence="7">The sequence shown here is derived from an EMBL/GenBank/DDBJ whole genome shotgun (WGS) entry which is preliminary data.</text>
</comment>
<gene>
    <name evidence="7" type="ORF">PHLCEN_2v4765</name>
</gene>
<dbReference type="InterPro" id="IPR051694">
    <property type="entry name" value="Immunoregulatory_rcpt-like"/>
</dbReference>
<protein>
    <recommendedName>
        <fullName evidence="9">Transmembrane protein</fullName>
    </recommendedName>
</protein>
<evidence type="ECO:0000313" key="7">
    <source>
        <dbReference type="EMBL" id="PSR92235.1"/>
    </source>
</evidence>
<feature type="region of interest" description="Disordered" evidence="5">
    <location>
        <begin position="182"/>
        <end position="204"/>
    </location>
</feature>
<keyword evidence="2 6" id="KW-0812">Transmembrane</keyword>
<sequence length="443" mass="45343">MSDKWNATALVVDDRDPSIVYSGSWMQVTSTAEYDDTKSGAASAGMTATFAFNGIGVEVYGSVGSIDVYGRPVTTYEIDGLGSTSTTYQAQLIAPGYYTARTLFYRSAALSDGNHTIVITNMNGTAPTVFWLDYIVYTPSTDVAQPPSNSAASDVPSSTPSSSSTSGSSLLSASFTTSSNSVSTLQTSNPATPSSDAFSTSQKSRTPAGAIAGGVVGGVILAAILALLLWYCRRQRKGSLDDVRPFGSWRLGPAPSGTPMSEQMTSNASISGEKSYMLNQPSVLTSGGGPTMFSAQSLYASPATGSHSSFPAIPAQNVEFGDTSGSIGHQTPIGALSRSSGLATSGPVVDLGTDTLNGPFTQPGGSNFGGTSSIPPLLLGAESGSDTFAQSSASAALNSGSRVPGDVKHVYDASSPPLVRVFEDSGVRIPPSVVDVPPAYTNA</sequence>
<evidence type="ECO:0000256" key="4">
    <source>
        <dbReference type="ARBA" id="ARBA00023136"/>
    </source>
</evidence>
<evidence type="ECO:0000256" key="2">
    <source>
        <dbReference type="ARBA" id="ARBA00022692"/>
    </source>
</evidence>
<dbReference type="GO" id="GO:0071944">
    <property type="term" value="C:cell periphery"/>
    <property type="evidence" value="ECO:0007669"/>
    <property type="project" value="UniProtKB-ARBA"/>
</dbReference>
<evidence type="ECO:0000313" key="8">
    <source>
        <dbReference type="Proteomes" id="UP000186601"/>
    </source>
</evidence>
<evidence type="ECO:0000256" key="6">
    <source>
        <dbReference type="SAM" id="Phobius"/>
    </source>
</evidence>
<feature type="compositionally biased region" description="Low complexity" evidence="5">
    <location>
        <begin position="150"/>
        <end position="170"/>
    </location>
</feature>
<dbReference type="GO" id="GO:0016020">
    <property type="term" value="C:membrane"/>
    <property type="evidence" value="ECO:0007669"/>
    <property type="project" value="UniProtKB-SubCell"/>
</dbReference>
<evidence type="ECO:0000256" key="1">
    <source>
        <dbReference type="ARBA" id="ARBA00004167"/>
    </source>
</evidence>
<dbReference type="PANTHER" id="PTHR15549">
    <property type="entry name" value="PAIRED IMMUNOGLOBULIN-LIKE TYPE 2 RECEPTOR"/>
    <property type="match status" value="1"/>
</dbReference>
<keyword evidence="8" id="KW-1185">Reference proteome</keyword>
<keyword evidence="3 6" id="KW-1133">Transmembrane helix</keyword>
<dbReference type="AlphaFoldDB" id="A0A2R6PJA9"/>
<dbReference type="Gene3D" id="2.60.120.260">
    <property type="entry name" value="Galactose-binding domain-like"/>
    <property type="match status" value="1"/>
</dbReference>
<comment type="subcellular location">
    <subcellularLocation>
        <location evidence="1">Membrane</location>
        <topology evidence="1">Single-pass membrane protein</topology>
    </subcellularLocation>
</comment>
<dbReference type="Proteomes" id="UP000186601">
    <property type="component" value="Unassembled WGS sequence"/>
</dbReference>
<dbReference type="EMBL" id="MLYV02000479">
    <property type="protein sequence ID" value="PSR92235.1"/>
    <property type="molecule type" value="Genomic_DNA"/>
</dbReference>
<feature type="region of interest" description="Disordered" evidence="5">
    <location>
        <begin position="146"/>
        <end position="170"/>
    </location>
</feature>
<reference evidence="7 8" key="1">
    <citation type="submission" date="2018-02" db="EMBL/GenBank/DDBJ databases">
        <title>Genome sequence of the basidiomycete white-rot fungus Phlebia centrifuga.</title>
        <authorList>
            <person name="Granchi Z."/>
            <person name="Peng M."/>
            <person name="de Vries R.P."/>
            <person name="Hilden K."/>
            <person name="Makela M.R."/>
            <person name="Grigoriev I."/>
            <person name="Riley R."/>
        </authorList>
    </citation>
    <scope>NUCLEOTIDE SEQUENCE [LARGE SCALE GENOMIC DNA]</scope>
    <source>
        <strain evidence="7 8">FBCC195</strain>
    </source>
</reference>
<evidence type="ECO:0008006" key="9">
    <source>
        <dbReference type="Google" id="ProtNLM"/>
    </source>
</evidence>
<proteinExistence type="predicted"/>
<dbReference type="OrthoDB" id="2757989at2759"/>
<dbReference type="PANTHER" id="PTHR15549:SF33">
    <property type="entry name" value="MEMBRANE PROTEIN WSC4, PUTATIVE (AFU_ORTHOLOGUE AFUA_5G09020)-RELATED"/>
    <property type="match status" value="1"/>
</dbReference>
<evidence type="ECO:0000256" key="3">
    <source>
        <dbReference type="ARBA" id="ARBA00022989"/>
    </source>
</evidence>
<accession>A0A2R6PJA9</accession>
<keyword evidence="4 6" id="KW-0472">Membrane</keyword>
<dbReference type="STRING" id="98765.A0A2R6PJA9"/>